<sequence length="219" mass="25134">MILVWLRHGETQANRERRYCGWSDPALNQVGREQAEEAAEALSGLQVRRIWTSDLLRCRQTAEPLLTQFPEAEVEPTSHLRELSFGEWEGFTYDEIHAQAPEQLQRWLAHPHRVSPPGGETGAEMESRLQRWLDRIPLELGSGDVTVAVSHGGPIRWFISHHLEGDPSRFWERSLPHGGILAVTWEPPKWREVFLRELKKKRGTEERGKRDEGGQAPSV</sequence>
<evidence type="ECO:0000256" key="1">
    <source>
        <dbReference type="ARBA" id="ARBA00022801"/>
    </source>
</evidence>
<gene>
    <name evidence="2" type="ORF">ACFQ4Y_07760</name>
</gene>
<dbReference type="InterPro" id="IPR029033">
    <property type="entry name" value="His_PPase_superfam"/>
</dbReference>
<keyword evidence="1" id="KW-0378">Hydrolase</keyword>
<comment type="caution">
    <text evidence="2">The sequence shown here is derived from an EMBL/GenBank/DDBJ whole genome shotgun (WGS) entry which is preliminary data.</text>
</comment>
<evidence type="ECO:0000313" key="2">
    <source>
        <dbReference type="EMBL" id="MFD1426831.1"/>
    </source>
</evidence>
<protein>
    <submittedName>
        <fullName evidence="2">Histidine phosphatase family protein</fullName>
    </submittedName>
</protein>
<dbReference type="Pfam" id="PF00300">
    <property type="entry name" value="His_Phos_1"/>
    <property type="match status" value="1"/>
</dbReference>
<organism evidence="2 3">
    <name type="scientific">Kroppenstedtia sanguinis</name>
    <dbReference type="NCBI Taxonomy" id="1380684"/>
    <lineage>
        <taxon>Bacteria</taxon>
        <taxon>Bacillati</taxon>
        <taxon>Bacillota</taxon>
        <taxon>Bacilli</taxon>
        <taxon>Bacillales</taxon>
        <taxon>Thermoactinomycetaceae</taxon>
        <taxon>Kroppenstedtia</taxon>
    </lineage>
</organism>
<dbReference type="InterPro" id="IPR013078">
    <property type="entry name" value="His_Pase_superF_clade-1"/>
</dbReference>
<reference evidence="3" key="1">
    <citation type="journal article" date="2019" name="Int. J. Syst. Evol. Microbiol.">
        <title>The Global Catalogue of Microorganisms (GCM) 10K type strain sequencing project: providing services to taxonomists for standard genome sequencing and annotation.</title>
        <authorList>
            <consortium name="The Broad Institute Genomics Platform"/>
            <consortium name="The Broad Institute Genome Sequencing Center for Infectious Disease"/>
            <person name="Wu L."/>
            <person name="Ma J."/>
        </authorList>
    </citation>
    <scope>NUCLEOTIDE SEQUENCE [LARGE SCALE GENOMIC DNA]</scope>
    <source>
        <strain evidence="3">S1</strain>
    </source>
</reference>
<dbReference type="SUPFAM" id="SSF53254">
    <property type="entry name" value="Phosphoglycerate mutase-like"/>
    <property type="match status" value="1"/>
</dbReference>
<keyword evidence="3" id="KW-1185">Reference proteome</keyword>
<dbReference type="PANTHER" id="PTHR46517">
    <property type="entry name" value="FRUCTOSE-2,6-BISPHOSPHATASE TIGAR"/>
    <property type="match status" value="1"/>
</dbReference>
<dbReference type="Proteomes" id="UP001597282">
    <property type="component" value="Unassembled WGS sequence"/>
</dbReference>
<dbReference type="EMBL" id="JBHTNU010000006">
    <property type="protein sequence ID" value="MFD1426831.1"/>
    <property type="molecule type" value="Genomic_DNA"/>
</dbReference>
<dbReference type="CDD" id="cd07067">
    <property type="entry name" value="HP_PGM_like"/>
    <property type="match status" value="1"/>
</dbReference>
<dbReference type="SMART" id="SM00855">
    <property type="entry name" value="PGAM"/>
    <property type="match status" value="1"/>
</dbReference>
<accession>A0ABW4C9I6</accession>
<dbReference type="PANTHER" id="PTHR46517:SF1">
    <property type="entry name" value="FRUCTOSE-2,6-BISPHOSPHATASE TIGAR"/>
    <property type="match status" value="1"/>
</dbReference>
<proteinExistence type="predicted"/>
<dbReference type="InterPro" id="IPR051695">
    <property type="entry name" value="Phosphoglycerate_Mutase"/>
</dbReference>
<evidence type="ECO:0000313" key="3">
    <source>
        <dbReference type="Proteomes" id="UP001597282"/>
    </source>
</evidence>
<dbReference type="RefSeq" id="WP_380164304.1">
    <property type="nucleotide sequence ID" value="NZ_JBHTNU010000006.1"/>
</dbReference>
<name>A0ABW4C9I6_9BACL</name>
<dbReference type="Gene3D" id="3.40.50.1240">
    <property type="entry name" value="Phosphoglycerate mutase-like"/>
    <property type="match status" value="1"/>
</dbReference>